<keyword evidence="3" id="KW-1185">Reference proteome</keyword>
<dbReference type="InterPro" id="IPR001279">
    <property type="entry name" value="Metallo-B-lactamas"/>
</dbReference>
<protein>
    <recommendedName>
        <fullName evidence="1">Metallo-beta-lactamase domain-containing protein</fullName>
    </recommendedName>
</protein>
<organism evidence="2 3">
    <name type="scientific">Apatococcus lobatus</name>
    <dbReference type="NCBI Taxonomy" id="904363"/>
    <lineage>
        <taxon>Eukaryota</taxon>
        <taxon>Viridiplantae</taxon>
        <taxon>Chlorophyta</taxon>
        <taxon>core chlorophytes</taxon>
        <taxon>Trebouxiophyceae</taxon>
        <taxon>Chlorellales</taxon>
        <taxon>Chlorellaceae</taxon>
        <taxon>Apatococcus</taxon>
    </lineage>
</organism>
<accession>A0AAW1QXY1</accession>
<evidence type="ECO:0000313" key="2">
    <source>
        <dbReference type="EMBL" id="KAK9826282.1"/>
    </source>
</evidence>
<dbReference type="PANTHER" id="PTHR42773">
    <property type="entry name" value="METALLO-BETA-LACTAMASE-RELATED"/>
    <property type="match status" value="1"/>
</dbReference>
<dbReference type="AlphaFoldDB" id="A0AAW1QXY1"/>
<evidence type="ECO:0000313" key="3">
    <source>
        <dbReference type="Proteomes" id="UP001438707"/>
    </source>
</evidence>
<proteinExistence type="predicted"/>
<dbReference type="Gene3D" id="3.60.15.10">
    <property type="entry name" value="Ribonuclease Z/Hydroxyacylglutathione hydrolase-like"/>
    <property type="match status" value="1"/>
</dbReference>
<dbReference type="PANTHER" id="PTHR42773:SF1">
    <property type="entry name" value="METALLO-BETA-LACTAMASE FAMILY PROTEIN"/>
    <property type="match status" value="1"/>
</dbReference>
<dbReference type="CDD" id="cd07727">
    <property type="entry name" value="YmaE-like_MBL-fold"/>
    <property type="match status" value="1"/>
</dbReference>
<dbReference type="Gene3D" id="3.30.70.20">
    <property type="match status" value="1"/>
</dbReference>
<reference evidence="2 3" key="1">
    <citation type="journal article" date="2024" name="Nat. Commun.">
        <title>Phylogenomics reveals the evolutionary origins of lichenization in chlorophyte algae.</title>
        <authorList>
            <person name="Puginier C."/>
            <person name="Libourel C."/>
            <person name="Otte J."/>
            <person name="Skaloud P."/>
            <person name="Haon M."/>
            <person name="Grisel S."/>
            <person name="Petersen M."/>
            <person name="Berrin J.G."/>
            <person name="Delaux P.M."/>
            <person name="Dal Grande F."/>
            <person name="Keller J."/>
        </authorList>
    </citation>
    <scope>NUCLEOTIDE SEQUENCE [LARGE SCALE GENOMIC DNA]</scope>
    <source>
        <strain evidence="2 3">SAG 2145</strain>
    </source>
</reference>
<name>A0AAW1QXY1_9CHLO</name>
<dbReference type="Pfam" id="PF00753">
    <property type="entry name" value="Lactamase_B"/>
    <property type="match status" value="1"/>
</dbReference>
<gene>
    <name evidence="2" type="ORF">WJX74_005700</name>
</gene>
<dbReference type="EMBL" id="JALJOS010000021">
    <property type="protein sequence ID" value="KAK9826282.1"/>
    <property type="molecule type" value="Genomic_DNA"/>
</dbReference>
<evidence type="ECO:0000259" key="1">
    <source>
        <dbReference type="SMART" id="SM00849"/>
    </source>
</evidence>
<dbReference type="InterPro" id="IPR036866">
    <property type="entry name" value="RibonucZ/Hydroxyglut_hydro"/>
</dbReference>
<dbReference type="SMART" id="SM00849">
    <property type="entry name" value="Lactamase_B"/>
    <property type="match status" value="1"/>
</dbReference>
<comment type="caution">
    <text evidence="2">The sequence shown here is derived from an EMBL/GenBank/DDBJ whole genome shotgun (WGS) entry which is preliminary data.</text>
</comment>
<dbReference type="Pfam" id="PF13370">
    <property type="entry name" value="Fer4_13"/>
    <property type="match status" value="1"/>
</dbReference>
<feature type="domain" description="Metallo-beta-lactamase" evidence="1">
    <location>
        <begin position="146"/>
        <end position="311"/>
    </location>
</feature>
<sequence length="359" mass="39922">MSSAGALHLSSALASSKKVVKRPLQTAASRVSALVAQERKLRDPREENAPGDFYVDSTCIDCDTCRWMAPETYSRINQQSAVHLQPQSPEERKRALQALLACPSFSIHAKHKKSEEMGAALNEMPLHVSGTENVFHLVMASESSYGAVAYLIRRPEGNIMMDSPRFDVKLLKRIQAMGGVKYMCLSHRDDVCDHAKWAKALGCTRILRRDECNKEQGTNEVEVKLEGQGPWGLPDGSTDIELIHTPGHTTGHVVLLYKPERTLFSGDHWGYSGREQCGSLFRRVNWYSIDHQMESLAKLRPLDFVHVLPGHGRRMSFGDKAAKDEYIDLTIAATKKDIAADGTGHNVFKDAPQPLSTTN</sequence>
<dbReference type="SUPFAM" id="SSF56281">
    <property type="entry name" value="Metallo-hydrolase/oxidoreductase"/>
    <property type="match status" value="1"/>
</dbReference>
<dbReference type="Proteomes" id="UP001438707">
    <property type="component" value="Unassembled WGS sequence"/>
</dbReference>